<dbReference type="Pfam" id="PF03659">
    <property type="entry name" value="Glyco_hydro_71"/>
    <property type="match status" value="1"/>
</dbReference>
<dbReference type="PANTHER" id="PTHR39611:SF1">
    <property type="entry name" value="HYDROXYPROLINE-RICH GLYCOPROTEIN DZ-HRGP"/>
    <property type="match status" value="1"/>
</dbReference>
<proteinExistence type="predicted"/>
<protein>
    <submittedName>
        <fullName evidence="2">Uncharacterized protein</fullName>
    </submittedName>
</protein>
<dbReference type="PANTHER" id="PTHR39611">
    <property type="entry name" value="HYDROXYPROLINE-RICH GLYCOPROTEIN DZ-HRGP-RELATED"/>
    <property type="match status" value="1"/>
</dbReference>
<dbReference type="EMBL" id="BLKC01000228">
    <property type="protein sequence ID" value="GFF59682.1"/>
    <property type="molecule type" value="Genomic_DNA"/>
</dbReference>
<name>A0A8H3SHF9_9EURO</name>
<sequence length="186" mass="20997">MRAPRGQKMEARPTAPSTETTVTEMTTLEKIWGKLFKEGKPTKRLGQLLHSIAVHLVSMDAVDWRNFAADSVKDPGGILKVSQSHQMRNKRLPDGAVGLGFHDDHKMTGQTKWAPKSPATTFRAKGVRGQRSRKPEREPGGVSYLKLLNKSEGLAYMTPVSPWFYTNLPGYGKNWLWRGDDLWHDR</sequence>
<feature type="region of interest" description="Disordered" evidence="1">
    <location>
        <begin position="1"/>
        <end position="21"/>
    </location>
</feature>
<evidence type="ECO:0000256" key="1">
    <source>
        <dbReference type="SAM" id="MobiDB-lite"/>
    </source>
</evidence>
<gene>
    <name evidence="2" type="ORF">IFM46972_11450</name>
</gene>
<dbReference type="Proteomes" id="UP000465221">
    <property type="component" value="Unassembled WGS sequence"/>
</dbReference>
<comment type="caution">
    <text evidence="2">The sequence shown here is derived from an EMBL/GenBank/DDBJ whole genome shotgun (WGS) entry which is preliminary data.</text>
</comment>
<accession>A0A8H3SHF9</accession>
<evidence type="ECO:0000313" key="3">
    <source>
        <dbReference type="Proteomes" id="UP000465221"/>
    </source>
</evidence>
<organism evidence="2 3">
    <name type="scientific">Aspergillus udagawae</name>
    <dbReference type="NCBI Taxonomy" id="91492"/>
    <lineage>
        <taxon>Eukaryota</taxon>
        <taxon>Fungi</taxon>
        <taxon>Dikarya</taxon>
        <taxon>Ascomycota</taxon>
        <taxon>Pezizomycotina</taxon>
        <taxon>Eurotiomycetes</taxon>
        <taxon>Eurotiomycetidae</taxon>
        <taxon>Eurotiales</taxon>
        <taxon>Aspergillaceae</taxon>
        <taxon>Aspergillus</taxon>
        <taxon>Aspergillus subgen. Fumigati</taxon>
    </lineage>
</organism>
<evidence type="ECO:0000313" key="2">
    <source>
        <dbReference type="EMBL" id="GFF59682.1"/>
    </source>
</evidence>
<dbReference type="GO" id="GO:0051118">
    <property type="term" value="F:glucan endo-1,3-alpha-glucosidase activity"/>
    <property type="evidence" value="ECO:0007669"/>
    <property type="project" value="InterPro"/>
</dbReference>
<dbReference type="InterPro" id="IPR005197">
    <property type="entry name" value="Glyco_hydro_71"/>
</dbReference>
<dbReference type="AlphaFoldDB" id="A0A8H3SHF9"/>
<reference evidence="2 3" key="1">
    <citation type="submission" date="2020-01" db="EMBL/GenBank/DDBJ databases">
        <title>Draft genome sequence of Aspergillus udagawae IFM 46972.</title>
        <authorList>
            <person name="Takahashi H."/>
            <person name="Yaguchi T."/>
        </authorList>
    </citation>
    <scope>NUCLEOTIDE SEQUENCE [LARGE SCALE GENOMIC DNA]</scope>
    <source>
        <strain evidence="2 3">IFM 46972</strain>
    </source>
</reference>